<dbReference type="Gene3D" id="3.60.10.10">
    <property type="entry name" value="Endonuclease/exonuclease/phosphatase"/>
    <property type="match status" value="1"/>
</dbReference>
<name>A0ABN8BC75_CHISP</name>
<evidence type="ECO:0000256" key="3">
    <source>
        <dbReference type="PROSITE-ProRule" id="PRU00330"/>
    </source>
</evidence>
<reference evidence="8" key="1">
    <citation type="submission" date="2021-12" db="EMBL/GenBank/DDBJ databases">
        <authorList>
            <person name="King R."/>
        </authorList>
    </citation>
    <scope>NUCLEOTIDE SEQUENCE</scope>
</reference>
<dbReference type="PROSITE" id="PS50069">
    <property type="entry name" value="CULLIN_2"/>
    <property type="match status" value="1"/>
</dbReference>
<dbReference type="Gene3D" id="1.20.1310.10">
    <property type="entry name" value="Cullin Repeats"/>
    <property type="match status" value="4"/>
</dbReference>
<dbReference type="SUPFAM" id="SSF56219">
    <property type="entry name" value="DNase I-like"/>
    <property type="match status" value="1"/>
</dbReference>
<dbReference type="SUPFAM" id="SSF56672">
    <property type="entry name" value="DNA/RNA polymerases"/>
    <property type="match status" value="1"/>
</dbReference>
<dbReference type="InterPro" id="IPR019559">
    <property type="entry name" value="Cullin_neddylation_domain"/>
</dbReference>
<evidence type="ECO:0000259" key="7">
    <source>
        <dbReference type="PROSITE" id="PS50878"/>
    </source>
</evidence>
<dbReference type="Proteomes" id="UP001153292">
    <property type="component" value="Chromosome 29"/>
</dbReference>
<evidence type="ECO:0000256" key="2">
    <source>
        <dbReference type="ARBA" id="ARBA00022843"/>
    </source>
</evidence>
<comment type="similarity">
    <text evidence="1 3 4">Belongs to the cullin family.</text>
</comment>
<dbReference type="InterPro" id="IPR016158">
    <property type="entry name" value="Cullin_homology"/>
</dbReference>
<sequence>MSLKPRNVDFQETWANLKETCWLSGNMTVPQLDGYSHYESAQLFNQNDGIVIYHKSELDVKVMEPPFQEGNCLIIQYHDIAIVAIYRPPCFHNIDLFLTSLNDVLVSLSCFKNVAIIGDINLDVVTGSTDARAMEYLNLNAFHGLLPAHNIPTRNKACLDHVILRSAMKATTIVLNSSVTDHQAVILSFATKSNTKRGSKTLKRLNYDKIRIELKNNSMDFIIQCSDANVATDLFISYLQKIISENTSTITIPNKKRTIKPWITPGLLRCIRNRDNLFKKHKTSPNDETIKLTYSRYRNYCNALIKKAKINYNKDLVTKAGKDNGRLWKAIGQISNTVKMKEQSTELLKVSSTQTESINAVNSYFTRVGEELAEKIASNKLPNHAKAVRHIPTRTASFAMLNTDEDEVERFIMSLKNVCTDGWDGISNVFIKQFRSFLIAPLTHIFNLSLNSGVFPSAFKHSIVHPIYKSGDRDCVGNYRPISILTAFSKILEKIINSRLANYLESNGLLSYNQFGFRRGRSTTEAVHELTDFVVKNLDKGNKVIGLFLDLARAFDTVSVPILLKKLESYGCRGVQLDLLTDYLSHRTQSTKIGDYVSDKAQINYGVPQGSILGPTLFLVYINDLSSLQIPFARIISYADDTCLLFSASTWELTQDAAQQGFNLINSWLKTNLLTLNTDKTKYVKFSMRKLPLEERPARAIISHECNNFEEIKCSCNKSIELVSNIKYLGVTIDSNLSFKNHLQLMSARLRKLIYIFKNLRYVLDKEALKRIYFALARSLLTYCITSWGGVAKGTLKQIEVAQRAILKSVERAVWNTRFSDVYALCVAHPEPLADRLYDETRADPEGGVTGVMTPPGLGPSVPTSQSVPTVTRPRLYDPPGAKAGSALACGKMFYRTLRLMARNFELSNNVCDLHECIFERVSDAEIIYGSAATVSCPEHDSRQLEVGELGLVIWERVLIRPLWAALSGRIVSALSAARERGPDPAHADVLRQAIHSAVHVQSFRVRQPLALYQSLVLEPYLSSASEHHARHAASLLADGDISHYMRHVLDGLEREIALGNRFLHSSSGESVRSCFERAAVSAHLPALHAHTDRLLNEAADTAPNAEQKSAIAEHLIDSGPNHWIEFHNRQIISTERHYIPRLVREAIEITKHKNFNREDEFKLSSVWNPVRRDDLRRMYALLRPLGASALRPLVDAALDQAVRDGKALLLTPHNRDEVCIIIRTSYRALVLVDAALDQAVRDGKALLLTPHNRDEVCIIIRTSYRALVLVDAALDQAVRDGKALLLTPHNRDEVCIIIRTSYRALVLVDAALDQAVRDGKALLLTPHNRDEVCIIIRTSYRALVLVDAALDQAVRDGKALLLTPHNRDEVCIIIRTSYRALVLVDAALDQAVRDGKALLLTPHNRDEVCIIIRTSYRALVLVDAALDQAVRDGKALLLTPHNRDEVCIIIRTSYRALVLVDAALDQAVRDGKALLLTPHNRDEVCIIIRTSYRALVLVDAALDQAVRDGKALLLTPHNRDELQALVLVDAALDQAVRDGSGRAAAPDAPQQGRDAALDQAVRDGKALLLTPHNRDEVCIIIRTSYRALVLVDAALDSGRARREGAAPDAPQQGRGRARRKALLLTPHNRDEVCIIIRTSYRALVLVDAALDQAVRDGKALLLTPHNRDEAHSHFVHSMLTLHGKYSKLFADVFNGAQAFMGALDKACSAVVNSRLSPDQPARAPELLARYCDCLLRRRGGSGGSGGAASSGGGDGDADERLAAAILVFKYVDDKDVFQKYYARALARRLIHQLSASMEQEEAMINRLKAACGYEFTNKLHRMFTDVAVSADLNAKFQQHLRENNLQTNTGFFIQVLQAGAWPLGGAMAPLAPPPALERPARLFEAFYRAAFSGRRLAWLHHLCTGDLRTKYTPRLYHVSGTTPQCALLLSFEGVDSWSIREVRESLQLSSEAWGRHARPVVEAGLLLCTDGDVDSDDATLHLNLAFTCKRTKLRLTAATPANQQGGSGSGGAGASTGEDNPPAHCDDDRKMYLQAALVRIMKQRKVLRHTELIQEVVSQARGSFAPSVAMIKKCIEALIDKQYLERAPGTLDTYSYLA</sequence>
<dbReference type="EMBL" id="OU963922">
    <property type="protein sequence ID" value="CAH0404529.1"/>
    <property type="molecule type" value="Genomic_DNA"/>
</dbReference>
<dbReference type="InterPro" id="IPR016157">
    <property type="entry name" value="Cullin_CS"/>
</dbReference>
<organism evidence="8 9">
    <name type="scientific">Chilo suppressalis</name>
    <name type="common">Asiatic rice borer moth</name>
    <dbReference type="NCBI Taxonomy" id="168631"/>
    <lineage>
        <taxon>Eukaryota</taxon>
        <taxon>Metazoa</taxon>
        <taxon>Ecdysozoa</taxon>
        <taxon>Arthropoda</taxon>
        <taxon>Hexapoda</taxon>
        <taxon>Insecta</taxon>
        <taxon>Pterygota</taxon>
        <taxon>Neoptera</taxon>
        <taxon>Endopterygota</taxon>
        <taxon>Lepidoptera</taxon>
        <taxon>Glossata</taxon>
        <taxon>Ditrysia</taxon>
        <taxon>Pyraloidea</taxon>
        <taxon>Crambidae</taxon>
        <taxon>Crambinae</taxon>
        <taxon>Chilo</taxon>
    </lineage>
</organism>
<evidence type="ECO:0000256" key="1">
    <source>
        <dbReference type="ARBA" id="ARBA00006019"/>
    </source>
</evidence>
<proteinExistence type="inferred from homology"/>
<dbReference type="InterPro" id="IPR036317">
    <property type="entry name" value="Cullin_homology_sf"/>
</dbReference>
<dbReference type="InterPro" id="IPR000477">
    <property type="entry name" value="RT_dom"/>
</dbReference>
<dbReference type="SMART" id="SM00884">
    <property type="entry name" value="Cullin_Nedd8"/>
    <property type="match status" value="1"/>
</dbReference>
<feature type="domain" description="Reverse transcriptase" evidence="7">
    <location>
        <begin position="448"/>
        <end position="733"/>
    </location>
</feature>
<dbReference type="InterPro" id="IPR045093">
    <property type="entry name" value="Cullin"/>
</dbReference>
<dbReference type="Gene3D" id="3.30.230.130">
    <property type="entry name" value="Cullin, Chain C, Domain 2"/>
    <property type="match status" value="1"/>
</dbReference>
<evidence type="ECO:0000259" key="6">
    <source>
        <dbReference type="PROSITE" id="PS50069"/>
    </source>
</evidence>
<dbReference type="PANTHER" id="PTHR11932">
    <property type="entry name" value="CULLIN"/>
    <property type="match status" value="1"/>
</dbReference>
<dbReference type="Pfam" id="PF26557">
    <property type="entry name" value="Cullin_AB"/>
    <property type="match status" value="1"/>
</dbReference>
<dbReference type="PROSITE" id="PS50878">
    <property type="entry name" value="RT_POL"/>
    <property type="match status" value="1"/>
</dbReference>
<dbReference type="Pfam" id="PF00078">
    <property type="entry name" value="RVT_1"/>
    <property type="match status" value="1"/>
</dbReference>
<keyword evidence="2" id="KW-0832">Ubl conjugation</keyword>
<evidence type="ECO:0000313" key="9">
    <source>
        <dbReference type="Proteomes" id="UP001153292"/>
    </source>
</evidence>
<accession>A0ABN8BC75</accession>
<dbReference type="InterPro" id="IPR036691">
    <property type="entry name" value="Endo/exonu/phosph_ase_sf"/>
</dbReference>
<protein>
    <recommendedName>
        <fullName evidence="10">Reverse transcriptase domain-containing protein</fullName>
    </recommendedName>
</protein>
<dbReference type="Pfam" id="PF00888">
    <property type="entry name" value="Cullin"/>
    <property type="match status" value="2"/>
</dbReference>
<dbReference type="InterPro" id="IPR036388">
    <property type="entry name" value="WH-like_DNA-bd_sf"/>
</dbReference>
<feature type="region of interest" description="Disordered" evidence="5">
    <location>
        <begin position="2000"/>
        <end position="2027"/>
    </location>
</feature>
<dbReference type="CDD" id="cd01650">
    <property type="entry name" value="RT_nLTR_like"/>
    <property type="match status" value="1"/>
</dbReference>
<dbReference type="InterPro" id="IPR016159">
    <property type="entry name" value="Cullin_repeat-like_dom_sf"/>
</dbReference>
<dbReference type="InterPro" id="IPR036390">
    <property type="entry name" value="WH_DNA-bd_sf"/>
</dbReference>
<dbReference type="InterPro" id="IPR059120">
    <property type="entry name" value="Cullin-like_AB"/>
</dbReference>
<dbReference type="SUPFAM" id="SSF75632">
    <property type="entry name" value="Cullin homology domain"/>
    <property type="match status" value="1"/>
</dbReference>
<dbReference type="PROSITE" id="PS01256">
    <property type="entry name" value="CULLIN_1"/>
    <property type="match status" value="1"/>
</dbReference>
<evidence type="ECO:0000313" key="8">
    <source>
        <dbReference type="EMBL" id="CAH0404529.1"/>
    </source>
</evidence>
<keyword evidence="9" id="KW-1185">Reference proteome</keyword>
<feature type="compositionally biased region" description="Gly residues" evidence="5">
    <location>
        <begin position="2006"/>
        <end position="2015"/>
    </location>
</feature>
<dbReference type="SMART" id="SM00182">
    <property type="entry name" value="CULLIN"/>
    <property type="match status" value="1"/>
</dbReference>
<feature type="region of interest" description="Disordered" evidence="5">
    <location>
        <begin position="853"/>
        <end position="876"/>
    </location>
</feature>
<dbReference type="SUPFAM" id="SSF74788">
    <property type="entry name" value="Cullin repeat-like"/>
    <property type="match status" value="2"/>
</dbReference>
<evidence type="ECO:0000256" key="5">
    <source>
        <dbReference type="SAM" id="MobiDB-lite"/>
    </source>
</evidence>
<dbReference type="Gene3D" id="1.10.10.10">
    <property type="entry name" value="Winged helix-like DNA-binding domain superfamily/Winged helix DNA-binding domain"/>
    <property type="match status" value="1"/>
</dbReference>
<evidence type="ECO:0008006" key="10">
    <source>
        <dbReference type="Google" id="ProtNLM"/>
    </source>
</evidence>
<dbReference type="InterPro" id="IPR001373">
    <property type="entry name" value="Cullin_N"/>
</dbReference>
<evidence type="ECO:0000256" key="4">
    <source>
        <dbReference type="RuleBase" id="RU003829"/>
    </source>
</evidence>
<feature type="domain" description="Cullin family profile" evidence="6">
    <location>
        <begin position="1723"/>
        <end position="1962"/>
    </location>
</feature>
<dbReference type="InterPro" id="IPR043502">
    <property type="entry name" value="DNA/RNA_pol_sf"/>
</dbReference>
<dbReference type="SUPFAM" id="SSF46785">
    <property type="entry name" value="Winged helix' DNA-binding domain"/>
    <property type="match status" value="1"/>
</dbReference>
<gene>
    <name evidence="8" type="ORF">CHILSU_LOCUS7869</name>
</gene>
<dbReference type="Pfam" id="PF10557">
    <property type="entry name" value="Cullin_Nedd8"/>
    <property type="match status" value="1"/>
</dbReference>